<feature type="non-terminal residue" evidence="3">
    <location>
        <position position="1"/>
    </location>
</feature>
<dbReference type="Pfam" id="PF10901">
    <property type="entry name" value="DUF2690"/>
    <property type="match status" value="1"/>
</dbReference>
<dbReference type="RefSeq" id="WP_165302558.1">
    <property type="nucleotide sequence ID" value="NZ_JAAKZZ010000566.1"/>
</dbReference>
<evidence type="ECO:0000313" key="4">
    <source>
        <dbReference type="Proteomes" id="UP000477722"/>
    </source>
</evidence>
<gene>
    <name evidence="3" type="ORF">G5C65_32055</name>
</gene>
<proteinExistence type="predicted"/>
<sequence>TTYLNAASATPPIAPAGPGDTPGPAAPAEGEGGANRRRATMFLAGVVGALVVIAAAVLFFDMGGDEEKSSSPPPSPTAKKKALPSGVMCSGKECSGKDPETMGCGGQYAKSVSSAWVGRSLVEVRYSKVCKASWGRITSAARGDALTISAGGDQSEKDAVEATNDAYTPMVSVRDADEAKACAKLTGGGSGCTTPGKTVR</sequence>
<keyword evidence="2" id="KW-0472">Membrane</keyword>
<feature type="compositionally biased region" description="Low complexity" evidence="1">
    <location>
        <begin position="1"/>
        <end position="29"/>
    </location>
</feature>
<dbReference type="InterPro" id="IPR021224">
    <property type="entry name" value="DUF2690"/>
</dbReference>
<keyword evidence="2" id="KW-0812">Transmembrane</keyword>
<organism evidence="3 4">
    <name type="scientific">Streptomyces boncukensis</name>
    <dbReference type="NCBI Taxonomy" id="2711219"/>
    <lineage>
        <taxon>Bacteria</taxon>
        <taxon>Bacillati</taxon>
        <taxon>Actinomycetota</taxon>
        <taxon>Actinomycetes</taxon>
        <taxon>Kitasatosporales</taxon>
        <taxon>Streptomycetaceae</taxon>
        <taxon>Streptomyces</taxon>
    </lineage>
</organism>
<keyword evidence="2" id="KW-1133">Transmembrane helix</keyword>
<feature type="transmembrane region" description="Helical" evidence="2">
    <location>
        <begin position="39"/>
        <end position="60"/>
    </location>
</feature>
<keyword evidence="4" id="KW-1185">Reference proteome</keyword>
<reference evidence="3 4" key="1">
    <citation type="submission" date="2020-02" db="EMBL/GenBank/DDBJ databases">
        <title>Whole-genome analyses of novel actinobacteria.</title>
        <authorList>
            <person name="Sahin N."/>
            <person name="Tatar D."/>
        </authorList>
    </citation>
    <scope>NUCLEOTIDE SEQUENCE [LARGE SCALE GENOMIC DNA]</scope>
    <source>
        <strain evidence="3 4">SB3404</strain>
    </source>
</reference>
<dbReference type="AlphaFoldDB" id="A0A6G4X5T3"/>
<dbReference type="EMBL" id="JAAKZZ010000566">
    <property type="protein sequence ID" value="NGO72896.1"/>
    <property type="molecule type" value="Genomic_DNA"/>
</dbReference>
<evidence type="ECO:0000256" key="2">
    <source>
        <dbReference type="SAM" id="Phobius"/>
    </source>
</evidence>
<comment type="caution">
    <text evidence="3">The sequence shown here is derived from an EMBL/GenBank/DDBJ whole genome shotgun (WGS) entry which is preliminary data.</text>
</comment>
<accession>A0A6G4X5T3</accession>
<feature type="region of interest" description="Disordered" evidence="1">
    <location>
        <begin position="65"/>
        <end position="88"/>
    </location>
</feature>
<protein>
    <submittedName>
        <fullName evidence="3">DUF2690 domain-containing protein</fullName>
    </submittedName>
</protein>
<evidence type="ECO:0000313" key="3">
    <source>
        <dbReference type="EMBL" id="NGO72896.1"/>
    </source>
</evidence>
<dbReference type="Proteomes" id="UP000477722">
    <property type="component" value="Unassembled WGS sequence"/>
</dbReference>
<name>A0A6G4X5T3_9ACTN</name>
<evidence type="ECO:0000256" key="1">
    <source>
        <dbReference type="SAM" id="MobiDB-lite"/>
    </source>
</evidence>
<feature type="region of interest" description="Disordered" evidence="1">
    <location>
        <begin position="1"/>
        <end position="33"/>
    </location>
</feature>